<comment type="caution">
    <text evidence="1">The sequence shown here is derived from an EMBL/GenBank/DDBJ whole genome shotgun (WGS) entry which is preliminary data.</text>
</comment>
<evidence type="ECO:0000313" key="1">
    <source>
        <dbReference type="EMBL" id="MEQ2196498.1"/>
    </source>
</evidence>
<protein>
    <submittedName>
        <fullName evidence="1">Uncharacterized protein</fullName>
    </submittedName>
</protein>
<reference evidence="1 2" key="1">
    <citation type="submission" date="2021-06" db="EMBL/GenBank/DDBJ databases">
        <authorList>
            <person name="Palmer J.M."/>
        </authorList>
    </citation>
    <scope>NUCLEOTIDE SEQUENCE [LARGE SCALE GENOMIC DNA]</scope>
    <source>
        <strain evidence="1 2">XC_2019</strain>
        <tissue evidence="1">Muscle</tissue>
    </source>
</reference>
<dbReference type="EMBL" id="JAHRIN010016901">
    <property type="protein sequence ID" value="MEQ2196498.1"/>
    <property type="molecule type" value="Genomic_DNA"/>
</dbReference>
<evidence type="ECO:0000313" key="2">
    <source>
        <dbReference type="Proteomes" id="UP001434883"/>
    </source>
</evidence>
<proteinExistence type="predicted"/>
<sequence>YRPRVRQRLRPGEGWLRRRRCPQGRVPFHRRPPPSPGNQLRNTLKLLDFNEN</sequence>
<feature type="non-terminal residue" evidence="1">
    <location>
        <position position="1"/>
    </location>
</feature>
<keyword evidence="2" id="KW-1185">Reference proteome</keyword>
<organism evidence="1 2">
    <name type="scientific">Xenoophorus captivus</name>
    <dbReference type="NCBI Taxonomy" id="1517983"/>
    <lineage>
        <taxon>Eukaryota</taxon>
        <taxon>Metazoa</taxon>
        <taxon>Chordata</taxon>
        <taxon>Craniata</taxon>
        <taxon>Vertebrata</taxon>
        <taxon>Euteleostomi</taxon>
        <taxon>Actinopterygii</taxon>
        <taxon>Neopterygii</taxon>
        <taxon>Teleostei</taxon>
        <taxon>Neoteleostei</taxon>
        <taxon>Acanthomorphata</taxon>
        <taxon>Ovalentaria</taxon>
        <taxon>Atherinomorphae</taxon>
        <taxon>Cyprinodontiformes</taxon>
        <taxon>Goodeidae</taxon>
        <taxon>Xenoophorus</taxon>
    </lineage>
</organism>
<accession>A0ABV0QM39</accession>
<gene>
    <name evidence="1" type="ORF">XENOCAPTIV_030658</name>
</gene>
<name>A0ABV0QM39_9TELE</name>
<dbReference type="Proteomes" id="UP001434883">
    <property type="component" value="Unassembled WGS sequence"/>
</dbReference>